<organism evidence="1 2">
    <name type="scientific">Apolygus lucorum</name>
    <name type="common">Small green plant bug</name>
    <name type="synonym">Lygocoris lucorum</name>
    <dbReference type="NCBI Taxonomy" id="248454"/>
    <lineage>
        <taxon>Eukaryota</taxon>
        <taxon>Metazoa</taxon>
        <taxon>Ecdysozoa</taxon>
        <taxon>Arthropoda</taxon>
        <taxon>Hexapoda</taxon>
        <taxon>Insecta</taxon>
        <taxon>Pterygota</taxon>
        <taxon>Neoptera</taxon>
        <taxon>Paraneoptera</taxon>
        <taxon>Hemiptera</taxon>
        <taxon>Heteroptera</taxon>
        <taxon>Panheteroptera</taxon>
        <taxon>Cimicomorpha</taxon>
        <taxon>Miridae</taxon>
        <taxon>Mirini</taxon>
        <taxon>Apolygus</taxon>
    </lineage>
</organism>
<gene>
    <name evidence="1" type="ORF">GE061_015183</name>
</gene>
<dbReference type="AlphaFoldDB" id="A0A8S9XN30"/>
<evidence type="ECO:0000313" key="2">
    <source>
        <dbReference type="Proteomes" id="UP000466442"/>
    </source>
</evidence>
<dbReference type="OrthoDB" id="6780957at2759"/>
<dbReference type="Proteomes" id="UP000466442">
    <property type="component" value="Unassembled WGS sequence"/>
</dbReference>
<reference evidence="1" key="1">
    <citation type="journal article" date="2021" name="Mol. Ecol. Resour.">
        <title>Apolygus lucorum genome provides insights into omnivorousness and mesophyll feeding.</title>
        <authorList>
            <person name="Liu Y."/>
            <person name="Liu H."/>
            <person name="Wang H."/>
            <person name="Huang T."/>
            <person name="Liu B."/>
            <person name="Yang B."/>
            <person name="Yin L."/>
            <person name="Li B."/>
            <person name="Zhang Y."/>
            <person name="Zhang S."/>
            <person name="Jiang F."/>
            <person name="Zhang X."/>
            <person name="Ren Y."/>
            <person name="Wang B."/>
            <person name="Wang S."/>
            <person name="Lu Y."/>
            <person name="Wu K."/>
            <person name="Fan W."/>
            <person name="Wang G."/>
        </authorList>
    </citation>
    <scope>NUCLEOTIDE SEQUENCE</scope>
    <source>
        <strain evidence="1">12Hb</strain>
    </source>
</reference>
<evidence type="ECO:0000313" key="1">
    <source>
        <dbReference type="EMBL" id="KAF6209436.1"/>
    </source>
</evidence>
<keyword evidence="2" id="KW-1185">Reference proteome</keyword>
<proteinExistence type="predicted"/>
<comment type="caution">
    <text evidence="1">The sequence shown here is derived from an EMBL/GenBank/DDBJ whole genome shotgun (WGS) entry which is preliminary data.</text>
</comment>
<dbReference type="EMBL" id="WIXP02000006">
    <property type="protein sequence ID" value="KAF6209436.1"/>
    <property type="molecule type" value="Genomic_DNA"/>
</dbReference>
<name>A0A8S9XN30_APOLU</name>
<protein>
    <submittedName>
        <fullName evidence="1">Uncharacterized protein</fullName>
    </submittedName>
</protein>
<accession>A0A8S9XN30</accession>
<sequence length="361" mass="41120">MLDGKLSFWRLISGAADKDAEMIRLMANLGGPSLANRKLLMRTAEAIMLYGAEVWADSLRYQKHRAGMEAVQRRGAPRICSAFRTVSGPASQVIAETIPIYHQALERKRIRMRKAEAIAIVKKEEREETIRRWQADLGMDTSAKYLGVTLTPRSFNRHLKQKSAAAKFALISVWGKMFGDPAIPLEDKMHVFCYAAQCWGFQEYEAAERVLQMFIRRMFHLPDFAHKYILLLETELDPIAVFSLELLMKYIIKVAGLPDARLSKTVAKELIARNVYWAKQWELMTRRYGLPNNLASLNPGGLKSDAGLMLAKFKEEKLNMARQRAEFSERFTLYRDLNTNKKPCSLVGLELSTLTGVDRAV</sequence>